<dbReference type="RefSeq" id="WP_376845305.1">
    <property type="nucleotide sequence ID" value="NZ_JBHSFW010000001.1"/>
</dbReference>
<dbReference type="Proteomes" id="UP001596022">
    <property type="component" value="Unassembled WGS sequence"/>
</dbReference>
<evidence type="ECO:0000313" key="3">
    <source>
        <dbReference type="EMBL" id="MFC4618307.1"/>
    </source>
</evidence>
<dbReference type="Gene3D" id="3.90.1140.10">
    <property type="entry name" value="Cyclic phosphodiesterase"/>
    <property type="match status" value="1"/>
</dbReference>
<proteinExistence type="inferred from homology"/>
<sequence length="193" mass="21349">MSHYFLAVSIPNDIQVILSDWAQALKPAMPFRQWTAFNDYHITLAFLGAAKEAGLHQLDQLIKSHQGKMNVPNIHLNGIGIFGAKTAPRVLWAGVQADESLFGNQKLIASLCETSGFSLDKRPYRPHITLAKRWNGGSAVSIDDLTERLPQNKPAGWRATAVDLYQVCPGRLPRYRRVKSYAISGGETHGAID</sequence>
<dbReference type="EC" id="3.1.4.58" evidence="2"/>
<feature type="short sequence motif" description="HXTX 1" evidence="2">
    <location>
        <begin position="41"/>
        <end position="44"/>
    </location>
</feature>
<name>A0ABV9GJ30_9BACL</name>
<accession>A0ABV9GJ30</accession>
<dbReference type="HAMAP" id="MF_01940">
    <property type="entry name" value="RNA_CPDase"/>
    <property type="match status" value="1"/>
</dbReference>
<organism evidence="3 4">
    <name type="scientific">Camelliibacillus cellulosilyticus</name>
    <dbReference type="NCBI Taxonomy" id="2174486"/>
    <lineage>
        <taxon>Bacteria</taxon>
        <taxon>Bacillati</taxon>
        <taxon>Bacillota</taxon>
        <taxon>Bacilli</taxon>
        <taxon>Bacillales</taxon>
        <taxon>Sporolactobacillaceae</taxon>
        <taxon>Camelliibacillus</taxon>
    </lineage>
</organism>
<gene>
    <name evidence="3" type="primary">thpR</name>
    <name evidence="3" type="ORF">ACFO4N_06130</name>
</gene>
<dbReference type="PANTHER" id="PTHR35561:SF1">
    <property type="entry name" value="RNA 2',3'-CYCLIC PHOSPHODIESTERASE"/>
    <property type="match status" value="1"/>
</dbReference>
<comment type="similarity">
    <text evidence="2">Belongs to the 2H phosphoesterase superfamily. ThpR family.</text>
</comment>
<dbReference type="SUPFAM" id="SSF55144">
    <property type="entry name" value="LigT-like"/>
    <property type="match status" value="1"/>
</dbReference>
<reference evidence="4" key="1">
    <citation type="journal article" date="2019" name="Int. J. Syst. Evol. Microbiol.">
        <title>The Global Catalogue of Microorganisms (GCM) 10K type strain sequencing project: providing services to taxonomists for standard genome sequencing and annotation.</title>
        <authorList>
            <consortium name="The Broad Institute Genomics Platform"/>
            <consortium name="The Broad Institute Genome Sequencing Center for Infectious Disease"/>
            <person name="Wu L."/>
            <person name="Ma J."/>
        </authorList>
    </citation>
    <scope>NUCLEOTIDE SEQUENCE [LARGE SCALE GENOMIC DNA]</scope>
    <source>
        <strain evidence="4">CGMCC 1.16306</strain>
    </source>
</reference>
<comment type="catalytic activity">
    <reaction evidence="2">
        <text>a 3'-end 2',3'-cyclophospho-ribonucleotide-RNA + H2O = a 3'-end 2'-phospho-ribonucleotide-RNA + H(+)</text>
        <dbReference type="Rhea" id="RHEA:11828"/>
        <dbReference type="Rhea" id="RHEA-COMP:10464"/>
        <dbReference type="Rhea" id="RHEA-COMP:17353"/>
        <dbReference type="ChEBI" id="CHEBI:15377"/>
        <dbReference type="ChEBI" id="CHEBI:15378"/>
        <dbReference type="ChEBI" id="CHEBI:83064"/>
        <dbReference type="ChEBI" id="CHEBI:173113"/>
        <dbReference type="EC" id="3.1.4.58"/>
    </reaction>
</comment>
<dbReference type="PANTHER" id="PTHR35561">
    <property type="entry name" value="RNA 2',3'-CYCLIC PHOSPHODIESTERASE"/>
    <property type="match status" value="1"/>
</dbReference>
<keyword evidence="4" id="KW-1185">Reference proteome</keyword>
<dbReference type="EMBL" id="JBHSFW010000001">
    <property type="protein sequence ID" value="MFC4618307.1"/>
    <property type="molecule type" value="Genomic_DNA"/>
</dbReference>
<feature type="short sequence motif" description="HXTX 2" evidence="2">
    <location>
        <begin position="127"/>
        <end position="130"/>
    </location>
</feature>
<protein>
    <recommendedName>
        <fullName evidence="2">RNA 2',3'-cyclic phosphodiesterase</fullName>
        <shortName evidence="2">RNA 2',3'-CPDase</shortName>
        <ecNumber evidence="2">3.1.4.58</ecNumber>
    </recommendedName>
</protein>
<dbReference type="InterPro" id="IPR004175">
    <property type="entry name" value="RNA_CPDase"/>
</dbReference>
<evidence type="ECO:0000256" key="2">
    <source>
        <dbReference type="HAMAP-Rule" id="MF_01940"/>
    </source>
</evidence>
<comment type="caution">
    <text evidence="3">The sequence shown here is derived from an EMBL/GenBank/DDBJ whole genome shotgun (WGS) entry which is preliminary data.</text>
</comment>
<feature type="active site" description="Proton donor" evidence="2">
    <location>
        <position position="41"/>
    </location>
</feature>
<dbReference type="NCBIfam" id="TIGR02258">
    <property type="entry name" value="2_5_ligase"/>
    <property type="match status" value="1"/>
</dbReference>
<keyword evidence="1 2" id="KW-0378">Hydrolase</keyword>
<dbReference type="Pfam" id="PF13563">
    <property type="entry name" value="2_5_RNA_ligase2"/>
    <property type="match status" value="1"/>
</dbReference>
<comment type="function">
    <text evidence="2">Hydrolyzes RNA 2',3'-cyclic phosphodiester to an RNA 2'-phosphomonoester.</text>
</comment>
<feature type="active site" description="Proton acceptor" evidence="2">
    <location>
        <position position="127"/>
    </location>
</feature>
<dbReference type="InterPro" id="IPR009097">
    <property type="entry name" value="Cyclic_Pdiesterase"/>
</dbReference>
<evidence type="ECO:0000313" key="4">
    <source>
        <dbReference type="Proteomes" id="UP001596022"/>
    </source>
</evidence>
<evidence type="ECO:0000256" key="1">
    <source>
        <dbReference type="ARBA" id="ARBA00022801"/>
    </source>
</evidence>